<evidence type="ECO:0000256" key="1">
    <source>
        <dbReference type="SAM" id="MobiDB-lite"/>
    </source>
</evidence>
<dbReference type="RefSeq" id="WP_345883249.1">
    <property type="nucleotide sequence ID" value="NZ_JBDFRB010000003.1"/>
</dbReference>
<feature type="signal peptide" evidence="2">
    <location>
        <begin position="1"/>
        <end position="33"/>
    </location>
</feature>
<comment type="caution">
    <text evidence="3">The sequence shown here is derived from an EMBL/GenBank/DDBJ whole genome shotgun (WGS) entry which is preliminary data.</text>
</comment>
<dbReference type="EMBL" id="JBDFRB010000003">
    <property type="protein sequence ID" value="MEN2743720.1"/>
    <property type="molecule type" value="Genomic_DNA"/>
</dbReference>
<proteinExistence type="predicted"/>
<name>A0ABU9WZV7_9MICC</name>
<evidence type="ECO:0000256" key="2">
    <source>
        <dbReference type="SAM" id="SignalP"/>
    </source>
</evidence>
<evidence type="ECO:0000313" key="3">
    <source>
        <dbReference type="EMBL" id="MEN2743720.1"/>
    </source>
</evidence>
<evidence type="ECO:0000313" key="4">
    <source>
        <dbReference type="Proteomes" id="UP001422074"/>
    </source>
</evidence>
<reference evidence="3 4" key="1">
    <citation type="submission" date="2024-05" db="EMBL/GenBank/DDBJ databases">
        <title>Sinomonas sp. nov., isolated from a waste landfill.</title>
        <authorList>
            <person name="Zhao Y."/>
        </authorList>
    </citation>
    <scope>NUCLEOTIDE SEQUENCE [LARGE SCALE GENOMIC DNA]</scope>
    <source>
        <strain evidence="3 4">CCTCC AB2014300</strain>
    </source>
</reference>
<feature type="chain" id="PRO_5045216317" evidence="2">
    <location>
        <begin position="34"/>
        <end position="178"/>
    </location>
</feature>
<feature type="compositionally biased region" description="Low complexity" evidence="1">
    <location>
        <begin position="153"/>
        <end position="171"/>
    </location>
</feature>
<accession>A0ABU9WZV7</accession>
<feature type="region of interest" description="Disordered" evidence="1">
    <location>
        <begin position="32"/>
        <end position="136"/>
    </location>
</feature>
<feature type="region of interest" description="Disordered" evidence="1">
    <location>
        <begin position="149"/>
        <end position="178"/>
    </location>
</feature>
<organism evidence="3 4">
    <name type="scientific">Sinomonas halotolerans</name>
    <dbReference type="NCBI Taxonomy" id="1644133"/>
    <lineage>
        <taxon>Bacteria</taxon>
        <taxon>Bacillati</taxon>
        <taxon>Actinomycetota</taxon>
        <taxon>Actinomycetes</taxon>
        <taxon>Micrococcales</taxon>
        <taxon>Micrococcaceae</taxon>
        <taxon>Sinomonas</taxon>
    </lineage>
</organism>
<keyword evidence="2" id="KW-0732">Signal</keyword>
<dbReference type="Proteomes" id="UP001422074">
    <property type="component" value="Unassembled WGS sequence"/>
</dbReference>
<feature type="compositionally biased region" description="Acidic residues" evidence="1">
    <location>
        <begin position="55"/>
        <end position="98"/>
    </location>
</feature>
<protein>
    <submittedName>
        <fullName evidence="3">Uncharacterized protein</fullName>
    </submittedName>
</protein>
<sequence length="178" mass="17792">MPRITNISAQKLIVTAVSAGALVAGGTGVAAFAAPDQPTEQPAVEQPDTAPAAEEPVEEPVAEEPVEEPVEEPAEDPVEEEPVAEDPVDEEPAEEEPAEQAGAEVPEGPSENASVVAQQAWAAAHVPAEDREPGSVSEVVLQYVPAGPKSESADAASAGAESAGAASAGAAHGPRGGR</sequence>
<keyword evidence="4" id="KW-1185">Reference proteome</keyword>
<feature type="compositionally biased region" description="Low complexity" evidence="1">
    <location>
        <begin position="99"/>
        <end position="126"/>
    </location>
</feature>
<gene>
    <name evidence="3" type="ORF">ABCQ75_04110</name>
</gene>